<reference evidence="1 2" key="1">
    <citation type="journal article" date="2018" name="Sci. Rep.">
        <title>Genomic signatures of local adaptation to the degree of environmental predictability in rotifers.</title>
        <authorList>
            <person name="Franch-Gras L."/>
            <person name="Hahn C."/>
            <person name="Garcia-Roger E.M."/>
            <person name="Carmona M.J."/>
            <person name="Serra M."/>
            <person name="Gomez A."/>
        </authorList>
    </citation>
    <scope>NUCLEOTIDE SEQUENCE [LARGE SCALE GENOMIC DNA]</scope>
    <source>
        <strain evidence="1">HYR1</strain>
    </source>
</reference>
<comment type="caution">
    <text evidence="1">The sequence shown here is derived from an EMBL/GenBank/DDBJ whole genome shotgun (WGS) entry which is preliminary data.</text>
</comment>
<protein>
    <submittedName>
        <fullName evidence="1">Uncharacterized protein</fullName>
    </submittedName>
</protein>
<accession>A0A3M7TAP6</accession>
<keyword evidence="2" id="KW-1185">Reference proteome</keyword>
<gene>
    <name evidence="1" type="ORF">BpHYR1_034429</name>
</gene>
<proteinExistence type="predicted"/>
<evidence type="ECO:0000313" key="1">
    <source>
        <dbReference type="EMBL" id="RNA45069.1"/>
    </source>
</evidence>
<organism evidence="1 2">
    <name type="scientific">Brachionus plicatilis</name>
    <name type="common">Marine rotifer</name>
    <name type="synonym">Brachionus muelleri</name>
    <dbReference type="NCBI Taxonomy" id="10195"/>
    <lineage>
        <taxon>Eukaryota</taxon>
        <taxon>Metazoa</taxon>
        <taxon>Spiralia</taxon>
        <taxon>Gnathifera</taxon>
        <taxon>Rotifera</taxon>
        <taxon>Eurotatoria</taxon>
        <taxon>Monogononta</taxon>
        <taxon>Pseudotrocha</taxon>
        <taxon>Ploima</taxon>
        <taxon>Brachionidae</taxon>
        <taxon>Brachionus</taxon>
    </lineage>
</organism>
<sequence length="116" mass="13762">MHSNFHFGKKWPFLVYHVGQVENHAARFGIFPQNLAYLDPLFDIEIYKLGMVCKCKVSSFFKEILFIYGNKPSFHPNFIYFLGLNIKHYYQMTEMINLKKQNIILLNDFLKICSVC</sequence>
<dbReference type="Proteomes" id="UP000276133">
    <property type="component" value="Unassembled WGS sequence"/>
</dbReference>
<name>A0A3M7TAP6_BRAPC</name>
<dbReference type="EMBL" id="REGN01000033">
    <property type="protein sequence ID" value="RNA45069.1"/>
    <property type="molecule type" value="Genomic_DNA"/>
</dbReference>
<dbReference type="AlphaFoldDB" id="A0A3M7TAP6"/>
<evidence type="ECO:0000313" key="2">
    <source>
        <dbReference type="Proteomes" id="UP000276133"/>
    </source>
</evidence>